<dbReference type="InterPro" id="IPR027417">
    <property type="entry name" value="P-loop_NTPase"/>
</dbReference>
<dbReference type="CDD" id="cd02037">
    <property type="entry name" value="Mrp_NBP35"/>
    <property type="match status" value="1"/>
</dbReference>
<protein>
    <recommendedName>
        <fullName evidence="13">MIP18 family-like domain-containing protein</fullName>
    </recommendedName>
</protein>
<feature type="domain" description="Gamma-butyrobetaine hydroxylase-like N-terminal" evidence="10">
    <location>
        <begin position="506"/>
        <end position="574"/>
    </location>
</feature>
<dbReference type="HAMAP" id="MF_02040">
    <property type="entry name" value="Mrp_NBP35"/>
    <property type="match status" value="1"/>
</dbReference>
<comment type="similarity">
    <text evidence="6">Belongs to the Mrp/NBP35 ATP-binding proteins family.</text>
</comment>
<reference evidence="11 12" key="1">
    <citation type="submission" date="2024-10" db="EMBL/GenBank/DDBJ databases">
        <title>Updated reference genomes for cyclostephanoid diatoms.</title>
        <authorList>
            <person name="Roberts W.R."/>
            <person name="Alverson A.J."/>
        </authorList>
    </citation>
    <scope>NUCLEOTIDE SEQUENCE [LARGE SCALE GENOMIC DNA]</scope>
    <source>
        <strain evidence="11 12">AJA276-08</strain>
    </source>
</reference>
<evidence type="ECO:0000259" key="9">
    <source>
        <dbReference type="Pfam" id="PF01883"/>
    </source>
</evidence>
<evidence type="ECO:0000256" key="1">
    <source>
        <dbReference type="ARBA" id="ARBA00022723"/>
    </source>
</evidence>
<dbReference type="InterPro" id="IPR033756">
    <property type="entry name" value="YlxH/NBP35"/>
</dbReference>
<dbReference type="InterPro" id="IPR038492">
    <property type="entry name" value="GBBH-like_N_sf"/>
</dbReference>
<dbReference type="Proteomes" id="UP001530315">
    <property type="component" value="Unassembled WGS sequence"/>
</dbReference>
<evidence type="ECO:0000256" key="4">
    <source>
        <dbReference type="ARBA" id="ARBA00023004"/>
    </source>
</evidence>
<evidence type="ECO:0000259" key="10">
    <source>
        <dbReference type="Pfam" id="PF06155"/>
    </source>
</evidence>
<dbReference type="PANTHER" id="PTHR42961">
    <property type="entry name" value="IRON-SULFUR PROTEIN NUBPL"/>
    <property type="match status" value="1"/>
</dbReference>
<feature type="signal peptide" evidence="8">
    <location>
        <begin position="1"/>
        <end position="17"/>
    </location>
</feature>
<dbReference type="InterPro" id="IPR044304">
    <property type="entry name" value="NUBPL-like"/>
</dbReference>
<keyword evidence="4" id="KW-0408">Iron</keyword>
<name>A0ABD3NYY5_9STRA</name>
<comment type="caution">
    <text evidence="11">The sequence shown here is derived from an EMBL/GenBank/DDBJ whole genome shotgun (WGS) entry which is preliminary data.</text>
</comment>
<accession>A0ABD3NYY5</accession>
<evidence type="ECO:0000256" key="3">
    <source>
        <dbReference type="ARBA" id="ARBA00022840"/>
    </source>
</evidence>
<dbReference type="InterPro" id="IPR002744">
    <property type="entry name" value="MIP18-like"/>
</dbReference>
<dbReference type="SUPFAM" id="SSF117916">
    <property type="entry name" value="Fe-S cluster assembly (FSCA) domain-like"/>
    <property type="match status" value="1"/>
</dbReference>
<dbReference type="Gene3D" id="3.30.300.130">
    <property type="entry name" value="Fe-S cluster assembly (FSCA)"/>
    <property type="match status" value="1"/>
</dbReference>
<evidence type="ECO:0000256" key="2">
    <source>
        <dbReference type="ARBA" id="ARBA00022741"/>
    </source>
</evidence>
<proteinExistence type="inferred from homology"/>
<evidence type="ECO:0000256" key="6">
    <source>
        <dbReference type="ARBA" id="ARBA00024036"/>
    </source>
</evidence>
<dbReference type="GO" id="GO:0046872">
    <property type="term" value="F:metal ion binding"/>
    <property type="evidence" value="ECO:0007669"/>
    <property type="project" value="UniProtKB-KW"/>
</dbReference>
<keyword evidence="8" id="KW-0732">Signal</keyword>
<dbReference type="Pfam" id="PF10609">
    <property type="entry name" value="ParA"/>
    <property type="match status" value="1"/>
</dbReference>
<dbReference type="InterPro" id="IPR010376">
    <property type="entry name" value="GBBH-like_N"/>
</dbReference>
<evidence type="ECO:0000313" key="12">
    <source>
        <dbReference type="Proteomes" id="UP001530315"/>
    </source>
</evidence>
<evidence type="ECO:0008006" key="13">
    <source>
        <dbReference type="Google" id="ProtNLM"/>
    </source>
</evidence>
<dbReference type="SUPFAM" id="SSF52540">
    <property type="entry name" value="P-loop containing nucleoside triphosphate hydrolases"/>
    <property type="match status" value="1"/>
</dbReference>
<organism evidence="11 12">
    <name type="scientific">Stephanodiscus triporus</name>
    <dbReference type="NCBI Taxonomy" id="2934178"/>
    <lineage>
        <taxon>Eukaryota</taxon>
        <taxon>Sar</taxon>
        <taxon>Stramenopiles</taxon>
        <taxon>Ochrophyta</taxon>
        <taxon>Bacillariophyta</taxon>
        <taxon>Coscinodiscophyceae</taxon>
        <taxon>Thalassiosirophycidae</taxon>
        <taxon>Stephanodiscales</taxon>
        <taxon>Stephanodiscaceae</taxon>
        <taxon>Stephanodiscus</taxon>
    </lineage>
</organism>
<feature type="compositionally biased region" description="Basic and acidic residues" evidence="7">
    <location>
        <begin position="66"/>
        <end position="79"/>
    </location>
</feature>
<dbReference type="GO" id="GO:0005524">
    <property type="term" value="F:ATP binding"/>
    <property type="evidence" value="ECO:0007669"/>
    <property type="project" value="UniProtKB-KW"/>
</dbReference>
<dbReference type="EMBL" id="JALLAZ020001082">
    <property type="protein sequence ID" value="KAL3781145.1"/>
    <property type="molecule type" value="Genomic_DNA"/>
</dbReference>
<evidence type="ECO:0000256" key="8">
    <source>
        <dbReference type="SAM" id="SignalP"/>
    </source>
</evidence>
<feature type="domain" description="MIP18 family-like" evidence="9">
    <location>
        <begin position="80"/>
        <end position="145"/>
    </location>
</feature>
<keyword evidence="5" id="KW-0411">Iron-sulfur</keyword>
<keyword evidence="1" id="KW-0479">Metal-binding</keyword>
<keyword evidence="3" id="KW-0067">ATP-binding</keyword>
<feature type="chain" id="PRO_5044758527" description="MIP18 family-like domain-containing protein" evidence="8">
    <location>
        <begin position="18"/>
        <end position="598"/>
    </location>
</feature>
<evidence type="ECO:0000313" key="11">
    <source>
        <dbReference type="EMBL" id="KAL3781145.1"/>
    </source>
</evidence>
<dbReference type="AlphaFoldDB" id="A0ABD3NYY5"/>
<dbReference type="Gene3D" id="3.30.2020.30">
    <property type="match status" value="1"/>
</dbReference>
<dbReference type="InterPro" id="IPR019591">
    <property type="entry name" value="Mrp/NBP35_ATP-bd"/>
</dbReference>
<evidence type="ECO:0000256" key="7">
    <source>
        <dbReference type="SAM" id="MobiDB-lite"/>
    </source>
</evidence>
<keyword evidence="12" id="KW-1185">Reference proteome</keyword>
<dbReference type="InterPro" id="IPR000808">
    <property type="entry name" value="Mrp-like_CS"/>
</dbReference>
<evidence type="ECO:0000256" key="5">
    <source>
        <dbReference type="ARBA" id="ARBA00023014"/>
    </source>
</evidence>
<keyword evidence="2" id="KW-0547">Nucleotide-binding</keyword>
<sequence>MRRTSLTIAAIAGAVAGFVPPSARVPIPPATTSSFLRPLAAGARRRPSGLGTAPTTSSAETGAPPLDRDRPSSPPDDWRSQVLSALSAVIDPDLNSDIVTLGFVQNLRVDPSTSVVSLDLELTTPACPVKDLFVQQCRDVIEGLGWTPPGAARISLTSRPADAPGPGTPSGMARVGAVVAVSSCKGGVGKSTTAVNLAFALHGMGAKVGIFDADVYGPSLPTMVVPDDDNVRFVGRQIAPLTRGGVSLMSFGYVNEGSAVMRGPMVTQLLDQFLSLTQWGDLDYLILDMPPGTGDIQLTLTQKLNITAAVIVTTPQELSFVDVERGVQMFDTVNVPCVAVVENMAYLERARERRDVLEIDESSLRAQFAEALRTKGLAVDAKGAVDVADDLVKVVRANMRSDNAEGSSGEMEQIRIFGPGHKRRLSEQWGIEHSYSIPLLGKIAQNGDSGTPFILDNPTSPQAEIYRQLAKSVVSEVAKAKYGKGKDGGRPNVMYVSEKHSIQVVKEGHESTISPAELRRGCRCAACVEELTGKQILNPKSIPESVRPLSMSPTGNYALSVDWSDGHRSLYPYRQIVSMIHVRDEINLSDGGSNNQVD</sequence>
<dbReference type="PANTHER" id="PTHR42961:SF2">
    <property type="entry name" value="IRON-SULFUR PROTEIN NUBPL"/>
    <property type="match status" value="1"/>
</dbReference>
<feature type="region of interest" description="Disordered" evidence="7">
    <location>
        <begin position="43"/>
        <end position="79"/>
    </location>
</feature>
<dbReference type="Pfam" id="PF01883">
    <property type="entry name" value="FeS_assembly_P"/>
    <property type="match status" value="1"/>
</dbReference>
<dbReference type="PROSITE" id="PS01215">
    <property type="entry name" value="MRP"/>
    <property type="match status" value="1"/>
</dbReference>
<dbReference type="Gene3D" id="3.40.50.300">
    <property type="entry name" value="P-loop containing nucleotide triphosphate hydrolases"/>
    <property type="match status" value="1"/>
</dbReference>
<dbReference type="InterPro" id="IPR034904">
    <property type="entry name" value="FSCA_dom_sf"/>
</dbReference>
<dbReference type="Pfam" id="PF06155">
    <property type="entry name" value="GBBH-like_N"/>
    <property type="match status" value="1"/>
</dbReference>
<dbReference type="GO" id="GO:0051536">
    <property type="term" value="F:iron-sulfur cluster binding"/>
    <property type="evidence" value="ECO:0007669"/>
    <property type="project" value="UniProtKB-KW"/>
</dbReference>
<gene>
    <name evidence="11" type="ORF">ACHAW5_002411</name>
</gene>